<dbReference type="Pfam" id="PF00059">
    <property type="entry name" value="Lectin_C"/>
    <property type="match status" value="1"/>
</dbReference>
<dbReference type="RefSeq" id="XP_013929000.1">
    <property type="nucleotide sequence ID" value="XM_014073525.1"/>
</dbReference>
<evidence type="ECO:0000259" key="7">
    <source>
        <dbReference type="PROSITE" id="PS50041"/>
    </source>
</evidence>
<dbReference type="SMART" id="SM00034">
    <property type="entry name" value="CLECT"/>
    <property type="match status" value="1"/>
</dbReference>
<evidence type="ECO:0000256" key="6">
    <source>
        <dbReference type="SAM" id="Phobius"/>
    </source>
</evidence>
<keyword evidence="3" id="KW-0430">Lectin</keyword>
<organism evidence="8 9">
    <name type="scientific">Thamnophis sirtalis</name>
    <dbReference type="NCBI Taxonomy" id="35019"/>
    <lineage>
        <taxon>Eukaryota</taxon>
        <taxon>Metazoa</taxon>
        <taxon>Chordata</taxon>
        <taxon>Craniata</taxon>
        <taxon>Vertebrata</taxon>
        <taxon>Euteleostomi</taxon>
        <taxon>Lepidosauria</taxon>
        <taxon>Squamata</taxon>
        <taxon>Bifurcata</taxon>
        <taxon>Unidentata</taxon>
        <taxon>Episquamata</taxon>
        <taxon>Toxicofera</taxon>
        <taxon>Serpentes</taxon>
        <taxon>Colubroidea</taxon>
        <taxon>Colubridae</taxon>
        <taxon>Natricinae</taxon>
        <taxon>Thamnophis</taxon>
    </lineage>
</organism>
<dbReference type="PANTHER" id="PTHR22803">
    <property type="entry name" value="MANNOSE, PHOSPHOLIPASE, LECTIN RECEPTOR RELATED"/>
    <property type="match status" value="1"/>
</dbReference>
<dbReference type="CDD" id="cd03590">
    <property type="entry name" value="CLECT_DC-SIGN_like"/>
    <property type="match status" value="1"/>
</dbReference>
<name>A0A6I9YZH2_9SAUR</name>
<evidence type="ECO:0000256" key="4">
    <source>
        <dbReference type="ARBA" id="ARBA00023157"/>
    </source>
</evidence>
<protein>
    <submittedName>
        <fullName evidence="9">Asialoglycoprotein receptor 1-like</fullName>
    </submittedName>
</protein>
<evidence type="ECO:0000256" key="3">
    <source>
        <dbReference type="ARBA" id="ARBA00022734"/>
    </source>
</evidence>
<evidence type="ECO:0000313" key="8">
    <source>
        <dbReference type="Proteomes" id="UP000504617"/>
    </source>
</evidence>
<dbReference type="Gene3D" id="3.10.100.10">
    <property type="entry name" value="Mannose-Binding Protein A, subunit A"/>
    <property type="match status" value="1"/>
</dbReference>
<dbReference type="KEGG" id="tsr:106554792"/>
<accession>A0A6I9YZH2</accession>
<sequence>MTFDPENEDAPRIKAPPKLPQSRTWLQRTFPSRRRVLILLALSFVLTIAVMVFGVKGHFYNMELKETQESLKSLNETVGTQFAKLLRKEDDAERELKETEVKVKQLTEESNRATTHLLNQLKELRRNNIALNCDFQDFKLNRTGRTEACCPRGWDAFRKSCYWESLVGTSWQDAKAECESFDAHLVIINSYEEQQFVAIRVKPNYMWIGLTDSSGSWKWVDNSPYTMVSRDWCPEQPDNWYDHELGGPEDCAHLHRNGCWNDDHCSRLYG</sequence>
<dbReference type="Proteomes" id="UP000504617">
    <property type="component" value="Unplaced"/>
</dbReference>
<dbReference type="InterPro" id="IPR001304">
    <property type="entry name" value="C-type_lectin-like"/>
</dbReference>
<reference evidence="9" key="1">
    <citation type="submission" date="2025-08" db="UniProtKB">
        <authorList>
            <consortium name="RefSeq"/>
        </authorList>
    </citation>
    <scope>IDENTIFICATION</scope>
</reference>
<dbReference type="Pfam" id="PF03954">
    <property type="entry name" value="Lectin_N"/>
    <property type="match status" value="1"/>
</dbReference>
<dbReference type="PROSITE" id="PS50041">
    <property type="entry name" value="C_TYPE_LECTIN_2"/>
    <property type="match status" value="1"/>
</dbReference>
<dbReference type="InterPro" id="IPR016187">
    <property type="entry name" value="CTDL_fold"/>
</dbReference>
<keyword evidence="6" id="KW-0812">Transmembrane</keyword>
<feature type="coiled-coil region" evidence="5">
    <location>
        <begin position="82"/>
        <end position="116"/>
    </location>
</feature>
<keyword evidence="8" id="KW-1185">Reference proteome</keyword>
<keyword evidence="6" id="KW-0472">Membrane</keyword>
<feature type="domain" description="C-type lectin" evidence="7">
    <location>
        <begin position="157"/>
        <end position="270"/>
    </location>
</feature>
<dbReference type="AlphaFoldDB" id="A0A6I9YZH2"/>
<dbReference type="InterPro" id="IPR033989">
    <property type="entry name" value="CD209-like_CTLD"/>
</dbReference>
<keyword evidence="2" id="KW-0964">Secreted</keyword>
<keyword evidence="6" id="KW-1133">Transmembrane helix</keyword>
<keyword evidence="4" id="KW-1015">Disulfide bond</keyword>
<dbReference type="GO" id="GO:0030246">
    <property type="term" value="F:carbohydrate binding"/>
    <property type="evidence" value="ECO:0007669"/>
    <property type="project" value="UniProtKB-KW"/>
</dbReference>
<feature type="non-terminal residue" evidence="9">
    <location>
        <position position="270"/>
    </location>
</feature>
<dbReference type="InterPro" id="IPR050111">
    <property type="entry name" value="C-type_lectin/snaclec_domain"/>
</dbReference>
<dbReference type="OrthoDB" id="2142683at2759"/>
<evidence type="ECO:0000313" key="9">
    <source>
        <dbReference type="RefSeq" id="XP_013929000.1"/>
    </source>
</evidence>
<evidence type="ECO:0000256" key="1">
    <source>
        <dbReference type="ARBA" id="ARBA00004613"/>
    </source>
</evidence>
<dbReference type="InterPro" id="IPR016186">
    <property type="entry name" value="C-type_lectin-like/link_sf"/>
</dbReference>
<comment type="subcellular location">
    <subcellularLocation>
        <location evidence="1">Secreted</location>
    </subcellularLocation>
</comment>
<feature type="transmembrane region" description="Helical" evidence="6">
    <location>
        <begin position="36"/>
        <end position="55"/>
    </location>
</feature>
<evidence type="ECO:0000256" key="2">
    <source>
        <dbReference type="ARBA" id="ARBA00022525"/>
    </source>
</evidence>
<evidence type="ECO:0000256" key="5">
    <source>
        <dbReference type="SAM" id="Coils"/>
    </source>
</evidence>
<gene>
    <name evidence="9" type="primary">LOC106554792</name>
</gene>
<dbReference type="SUPFAM" id="SSF56436">
    <property type="entry name" value="C-type lectin-like"/>
    <property type="match status" value="1"/>
</dbReference>
<keyword evidence="5" id="KW-0175">Coiled coil</keyword>
<dbReference type="GeneID" id="106554792"/>
<dbReference type="GO" id="GO:0005576">
    <property type="term" value="C:extracellular region"/>
    <property type="evidence" value="ECO:0007669"/>
    <property type="project" value="UniProtKB-SubCell"/>
</dbReference>
<proteinExistence type="predicted"/>